<dbReference type="Pfam" id="PF08240">
    <property type="entry name" value="ADH_N"/>
    <property type="match status" value="1"/>
</dbReference>
<dbReference type="InterPro" id="IPR020843">
    <property type="entry name" value="ER"/>
</dbReference>
<comment type="similarity">
    <text evidence="5">Belongs to the zinc-containing alcohol dehydrogenase family.</text>
</comment>
<dbReference type="CDD" id="cd05284">
    <property type="entry name" value="arabinose_DH_like"/>
    <property type="match status" value="1"/>
</dbReference>
<dbReference type="Pfam" id="PF00107">
    <property type="entry name" value="ADH_zinc_N"/>
    <property type="match status" value="1"/>
</dbReference>
<dbReference type="EMBL" id="JAKLTQ010000001">
    <property type="protein sequence ID" value="MCG2620926.1"/>
    <property type="molecule type" value="Genomic_DNA"/>
</dbReference>
<evidence type="ECO:0000256" key="2">
    <source>
        <dbReference type="ARBA" id="ARBA00022723"/>
    </source>
</evidence>
<feature type="domain" description="Enoyl reductase (ER)" evidence="6">
    <location>
        <begin position="10"/>
        <end position="343"/>
    </location>
</feature>
<dbReference type="SMART" id="SM00829">
    <property type="entry name" value="PKS_ER"/>
    <property type="match status" value="1"/>
</dbReference>
<evidence type="ECO:0000256" key="5">
    <source>
        <dbReference type="RuleBase" id="RU361277"/>
    </source>
</evidence>
<dbReference type="InterPro" id="IPR013149">
    <property type="entry name" value="ADH-like_C"/>
</dbReference>
<dbReference type="InterPro" id="IPR050129">
    <property type="entry name" value="Zn_alcohol_dh"/>
</dbReference>
<evidence type="ECO:0000256" key="3">
    <source>
        <dbReference type="ARBA" id="ARBA00022833"/>
    </source>
</evidence>
<protein>
    <submittedName>
        <fullName evidence="7">NAD(P)-dependent alcohol dehydrogenase</fullName>
    </submittedName>
</protein>
<sequence>MRAVVFENWKTFPALKEVDRPVPGPGEVLLKVAGAGACHSDVAIYKDFDAGTPGAVPPPFILGHENSGWIEETGPGVQGFTVGDAYLVYGPIGCGRCRACSRGQDTYCENAASMPYLGTGLGRDGGMAEYVTVPARNLVPLGDADPVAAAPLADAGLTPYHAVKQALPHLDGGGRSALVIGLGGLGQIAVQILTALTGATVIATDMKPEAMRRAEANGAVVAAGGAGQVERIRELTGGRGVDAAFDFVGAAPTIATAAASMAQGSRLTVVGIAGGSYEWSFFTTPYEATITNTYWGTIEDLHEVVAMYRAGQITPEIERFSLDDAPEAYRRLESGQLTGRAVVVPHG</sequence>
<comment type="cofactor">
    <cofactor evidence="1 5">
        <name>Zn(2+)</name>
        <dbReference type="ChEBI" id="CHEBI:29105"/>
    </cofactor>
</comment>
<dbReference type="InterPro" id="IPR036291">
    <property type="entry name" value="NAD(P)-bd_dom_sf"/>
</dbReference>
<dbReference type="SUPFAM" id="SSF50129">
    <property type="entry name" value="GroES-like"/>
    <property type="match status" value="1"/>
</dbReference>
<comment type="caution">
    <text evidence="7">The sequence shown here is derived from an EMBL/GenBank/DDBJ whole genome shotgun (WGS) entry which is preliminary data.</text>
</comment>
<dbReference type="Gene3D" id="3.40.50.720">
    <property type="entry name" value="NAD(P)-binding Rossmann-like Domain"/>
    <property type="match status" value="1"/>
</dbReference>
<keyword evidence="8" id="KW-1185">Reference proteome</keyword>
<accession>A0ABS9L2N6</accession>
<evidence type="ECO:0000256" key="4">
    <source>
        <dbReference type="ARBA" id="ARBA00023002"/>
    </source>
</evidence>
<evidence type="ECO:0000259" key="6">
    <source>
        <dbReference type="SMART" id="SM00829"/>
    </source>
</evidence>
<keyword evidence="3 5" id="KW-0862">Zinc</keyword>
<dbReference type="InterPro" id="IPR011032">
    <property type="entry name" value="GroES-like_sf"/>
</dbReference>
<dbReference type="PANTHER" id="PTHR43401">
    <property type="entry name" value="L-THREONINE 3-DEHYDROGENASE"/>
    <property type="match status" value="1"/>
</dbReference>
<dbReference type="InterPro" id="IPR013154">
    <property type="entry name" value="ADH-like_N"/>
</dbReference>
<evidence type="ECO:0000256" key="1">
    <source>
        <dbReference type="ARBA" id="ARBA00001947"/>
    </source>
</evidence>
<name>A0ABS9L2N6_9MICC</name>
<keyword evidence="2 5" id="KW-0479">Metal-binding</keyword>
<organism evidence="7 8">
    <name type="scientific">Arthrobacter hankyongi</name>
    <dbReference type="NCBI Taxonomy" id="2904801"/>
    <lineage>
        <taxon>Bacteria</taxon>
        <taxon>Bacillati</taxon>
        <taxon>Actinomycetota</taxon>
        <taxon>Actinomycetes</taxon>
        <taxon>Micrococcales</taxon>
        <taxon>Micrococcaceae</taxon>
        <taxon>Arthrobacter</taxon>
    </lineage>
</organism>
<dbReference type="Proteomes" id="UP001165368">
    <property type="component" value="Unassembled WGS sequence"/>
</dbReference>
<dbReference type="InterPro" id="IPR002328">
    <property type="entry name" value="ADH_Zn_CS"/>
</dbReference>
<evidence type="ECO:0000313" key="7">
    <source>
        <dbReference type="EMBL" id="MCG2620926.1"/>
    </source>
</evidence>
<reference evidence="7" key="1">
    <citation type="submission" date="2022-01" db="EMBL/GenBank/DDBJ databases">
        <authorList>
            <person name="Jo J.-H."/>
            <person name="Im W.-T."/>
        </authorList>
    </citation>
    <scope>NUCLEOTIDE SEQUENCE</scope>
    <source>
        <strain evidence="7">I2-34</strain>
    </source>
</reference>
<dbReference type="PROSITE" id="PS00059">
    <property type="entry name" value="ADH_ZINC"/>
    <property type="match status" value="1"/>
</dbReference>
<dbReference type="PANTHER" id="PTHR43401:SF4">
    <property type="entry name" value="D-ARABINOSE 1-DEHYDROGENASE (NADP(+))"/>
    <property type="match status" value="1"/>
</dbReference>
<gene>
    <name evidence="7" type="ORF">LVY72_03240</name>
</gene>
<dbReference type="SUPFAM" id="SSF51735">
    <property type="entry name" value="NAD(P)-binding Rossmann-fold domains"/>
    <property type="match status" value="1"/>
</dbReference>
<keyword evidence="4" id="KW-0560">Oxidoreductase</keyword>
<dbReference type="Gene3D" id="3.90.180.10">
    <property type="entry name" value="Medium-chain alcohol dehydrogenases, catalytic domain"/>
    <property type="match status" value="1"/>
</dbReference>
<proteinExistence type="inferred from homology"/>
<evidence type="ECO:0000313" key="8">
    <source>
        <dbReference type="Proteomes" id="UP001165368"/>
    </source>
</evidence>
<dbReference type="RefSeq" id="WP_237818007.1">
    <property type="nucleotide sequence ID" value="NZ_JAKLTQ010000001.1"/>
</dbReference>